<dbReference type="AlphaFoldDB" id="A0A9W6LND7"/>
<gene>
    <name evidence="1" type="ORF">PM10SUCC1_23080</name>
</gene>
<sequence length="283" mass="32904">MKKLLKKIYLKVPIFRQIHHLNKKLDQQQKILQEMQKLNDWQYRDLIELISNEQIKHNSNIKLETNNPIAYESNDHKNPFGTLQDNTRNPKFIKRCIDLYGSKMSFLDLGCSGGGLVFDFALRGYEAIGLEGSDLSKKSQRANWRTIPNNLFTCDITKSFQLTMDNELKKFKVISCWEVLEHIKEEDLPIVFNNVKKHLADGGIFIGSISKCLDDPLHVTIKEKKWWQAKMLEAELQMVETEETSFEFLDFCRGVGGGLFDSHNYNESPEKGFHFIARMPINE</sequence>
<dbReference type="Proteomes" id="UP001144471">
    <property type="component" value="Unassembled WGS sequence"/>
</dbReference>
<evidence type="ECO:0008006" key="3">
    <source>
        <dbReference type="Google" id="ProtNLM"/>
    </source>
</evidence>
<protein>
    <recommendedName>
        <fullName evidence="3">Methyltransferase domain-containing protein</fullName>
    </recommendedName>
</protein>
<accession>A0A9W6LND7</accession>
<organism evidence="1 2">
    <name type="scientific">Propionigenium maris DSM 9537</name>
    <dbReference type="NCBI Taxonomy" id="1123000"/>
    <lineage>
        <taxon>Bacteria</taxon>
        <taxon>Fusobacteriati</taxon>
        <taxon>Fusobacteriota</taxon>
        <taxon>Fusobacteriia</taxon>
        <taxon>Fusobacteriales</taxon>
        <taxon>Fusobacteriaceae</taxon>
        <taxon>Propionigenium</taxon>
    </lineage>
</organism>
<evidence type="ECO:0000313" key="2">
    <source>
        <dbReference type="Proteomes" id="UP001144471"/>
    </source>
</evidence>
<proteinExistence type="predicted"/>
<comment type="caution">
    <text evidence="1">The sequence shown here is derived from an EMBL/GenBank/DDBJ whole genome shotgun (WGS) entry which is preliminary data.</text>
</comment>
<dbReference type="Pfam" id="PF13489">
    <property type="entry name" value="Methyltransf_23"/>
    <property type="match status" value="1"/>
</dbReference>
<name>A0A9W6LND7_9FUSO</name>
<dbReference type="Gene3D" id="3.40.50.150">
    <property type="entry name" value="Vaccinia Virus protein VP39"/>
    <property type="match status" value="1"/>
</dbReference>
<reference evidence="1" key="1">
    <citation type="submission" date="2022-12" db="EMBL/GenBank/DDBJ databases">
        <title>Reference genome sequencing for broad-spectrum identification of bacterial and archaeal isolates by mass spectrometry.</title>
        <authorList>
            <person name="Sekiguchi Y."/>
            <person name="Tourlousse D.M."/>
        </authorList>
    </citation>
    <scope>NUCLEOTIDE SEQUENCE</scope>
    <source>
        <strain evidence="1">10succ1</strain>
    </source>
</reference>
<dbReference type="RefSeq" id="WP_281836159.1">
    <property type="nucleotide sequence ID" value="NZ_BSDY01000010.1"/>
</dbReference>
<dbReference type="InterPro" id="IPR029063">
    <property type="entry name" value="SAM-dependent_MTases_sf"/>
</dbReference>
<keyword evidence="2" id="KW-1185">Reference proteome</keyword>
<dbReference type="CDD" id="cd02440">
    <property type="entry name" value="AdoMet_MTases"/>
    <property type="match status" value="1"/>
</dbReference>
<dbReference type="EMBL" id="BSDY01000010">
    <property type="protein sequence ID" value="GLI56794.1"/>
    <property type="molecule type" value="Genomic_DNA"/>
</dbReference>
<evidence type="ECO:0000313" key="1">
    <source>
        <dbReference type="EMBL" id="GLI56794.1"/>
    </source>
</evidence>
<dbReference type="SUPFAM" id="SSF53335">
    <property type="entry name" value="S-adenosyl-L-methionine-dependent methyltransferases"/>
    <property type="match status" value="1"/>
</dbReference>